<name>U2Y3R0_9SPHN</name>
<dbReference type="SUPFAM" id="SSF55729">
    <property type="entry name" value="Acyl-CoA N-acyltransferases (Nat)"/>
    <property type="match status" value="1"/>
</dbReference>
<evidence type="ECO:0000313" key="6">
    <source>
        <dbReference type="Proteomes" id="UP000016568"/>
    </source>
</evidence>
<organism evidence="5 6">
    <name type="scientific">Caenibius tardaugens NBRC 16725</name>
    <dbReference type="NCBI Taxonomy" id="1219035"/>
    <lineage>
        <taxon>Bacteria</taxon>
        <taxon>Pseudomonadati</taxon>
        <taxon>Pseudomonadota</taxon>
        <taxon>Alphaproteobacteria</taxon>
        <taxon>Sphingomonadales</taxon>
        <taxon>Erythrobacteraceae</taxon>
        <taxon>Caenibius</taxon>
    </lineage>
</organism>
<sequence>MFIRSERLFLRPAFPEDWKEIHAGICDESVVRMLASAPWPYREDDARAFVARPQHPLLPHCLITLPGDAGAPIIGAIGLERRQDGVELGYWLARRHWGRGYATEAGRALLASGRAVGHRLVHAAHALDNPASGRVLEKLGFRTTGEIRVRESAGRGGAAIATRRYLLDLGQAAGSDPEPQMPAAA</sequence>
<proteinExistence type="inferred from homology"/>
<evidence type="ECO:0000256" key="2">
    <source>
        <dbReference type="ARBA" id="ARBA00023315"/>
    </source>
</evidence>
<evidence type="ECO:0000259" key="4">
    <source>
        <dbReference type="PROSITE" id="PS51186"/>
    </source>
</evidence>
<dbReference type="Proteomes" id="UP000016568">
    <property type="component" value="Unassembled WGS sequence"/>
</dbReference>
<dbReference type="RefSeq" id="WP_021688558.1">
    <property type="nucleotide sequence ID" value="NZ_BASZ01000001.1"/>
</dbReference>
<dbReference type="PANTHER" id="PTHR43792">
    <property type="entry name" value="GNAT FAMILY, PUTATIVE (AFU_ORTHOLOGUE AFUA_3G00765)-RELATED-RELATED"/>
    <property type="match status" value="1"/>
</dbReference>
<evidence type="ECO:0000313" key="5">
    <source>
        <dbReference type="EMBL" id="GAD47651.1"/>
    </source>
</evidence>
<dbReference type="Pfam" id="PF13302">
    <property type="entry name" value="Acetyltransf_3"/>
    <property type="match status" value="1"/>
</dbReference>
<keyword evidence="2" id="KW-0012">Acyltransferase</keyword>
<dbReference type="eggNOG" id="COG1670">
    <property type="taxonomic scope" value="Bacteria"/>
</dbReference>
<evidence type="ECO:0000256" key="1">
    <source>
        <dbReference type="ARBA" id="ARBA00022679"/>
    </source>
</evidence>
<keyword evidence="6" id="KW-1185">Reference proteome</keyword>
<dbReference type="InterPro" id="IPR051531">
    <property type="entry name" value="N-acetyltransferase"/>
</dbReference>
<dbReference type="EMBL" id="BASZ01000001">
    <property type="protein sequence ID" value="GAD47651.1"/>
    <property type="molecule type" value="Genomic_DNA"/>
</dbReference>
<dbReference type="AlphaFoldDB" id="U2Y3R0"/>
<comment type="similarity">
    <text evidence="3">Belongs to the acetyltransferase family. RimJ subfamily.</text>
</comment>
<protein>
    <submittedName>
        <fullName evidence="5">Putative acetyltransferase</fullName>
    </submittedName>
</protein>
<reference evidence="5 6" key="1">
    <citation type="submission" date="2013-09" db="EMBL/GenBank/DDBJ databases">
        <title>Whole genome shotgun sequence of Novosphingobium tardaugens NBRC 16725.</title>
        <authorList>
            <person name="Isaki S."/>
            <person name="Hosoyama A."/>
            <person name="Tsuchikane K."/>
            <person name="Katsumata H."/>
            <person name="Ando Y."/>
            <person name="Yamazaki S."/>
            <person name="Fujita N."/>
        </authorList>
    </citation>
    <scope>NUCLEOTIDE SEQUENCE [LARGE SCALE GENOMIC DNA]</scope>
    <source>
        <strain evidence="5 6">NBRC 16725</strain>
    </source>
</reference>
<feature type="domain" description="N-acetyltransferase" evidence="4">
    <location>
        <begin position="8"/>
        <end position="167"/>
    </location>
</feature>
<keyword evidence="1 5" id="KW-0808">Transferase</keyword>
<comment type="caution">
    <text evidence="5">The sequence shown here is derived from an EMBL/GenBank/DDBJ whole genome shotgun (WGS) entry which is preliminary data.</text>
</comment>
<dbReference type="InterPro" id="IPR000182">
    <property type="entry name" value="GNAT_dom"/>
</dbReference>
<dbReference type="PANTHER" id="PTHR43792:SF8">
    <property type="entry name" value="[RIBOSOMAL PROTEIN US5]-ALANINE N-ACETYLTRANSFERASE"/>
    <property type="match status" value="1"/>
</dbReference>
<dbReference type="Gene3D" id="3.40.630.30">
    <property type="match status" value="1"/>
</dbReference>
<accession>U2Y3R0</accession>
<dbReference type="OrthoDB" id="9804153at2"/>
<dbReference type="InterPro" id="IPR016181">
    <property type="entry name" value="Acyl_CoA_acyltransferase"/>
</dbReference>
<dbReference type="KEGG" id="ntd:EGO55_15020"/>
<dbReference type="PROSITE" id="PS51186">
    <property type="entry name" value="GNAT"/>
    <property type="match status" value="1"/>
</dbReference>
<evidence type="ECO:0000256" key="3">
    <source>
        <dbReference type="ARBA" id="ARBA00038502"/>
    </source>
</evidence>
<dbReference type="GO" id="GO:0016747">
    <property type="term" value="F:acyltransferase activity, transferring groups other than amino-acyl groups"/>
    <property type="evidence" value="ECO:0007669"/>
    <property type="project" value="InterPro"/>
</dbReference>
<gene>
    <name evidence="5" type="ORF">NT2_01_04220</name>
</gene>